<dbReference type="Pfam" id="PF24616">
    <property type="entry name" value="DUF7624"/>
    <property type="match status" value="1"/>
</dbReference>
<name>A0A0F4ZCC2_9PEZI</name>
<evidence type="ECO:0000313" key="4">
    <source>
        <dbReference type="Proteomes" id="UP000033483"/>
    </source>
</evidence>
<keyword evidence="4" id="KW-1185">Reference proteome</keyword>
<feature type="compositionally biased region" description="Basic and acidic residues" evidence="1">
    <location>
        <begin position="458"/>
        <end position="472"/>
    </location>
</feature>
<feature type="compositionally biased region" description="Basic and acidic residues" evidence="1">
    <location>
        <begin position="479"/>
        <end position="490"/>
    </location>
</feature>
<dbReference type="AlphaFoldDB" id="A0A0F4ZCC2"/>
<feature type="domain" description="DUF7624" evidence="2">
    <location>
        <begin position="558"/>
        <end position="693"/>
    </location>
</feature>
<dbReference type="EMBL" id="LAEV01001408">
    <property type="protein sequence ID" value="KKA28182.1"/>
    <property type="molecule type" value="Genomic_DNA"/>
</dbReference>
<organism evidence="3 4">
    <name type="scientific">Thielaviopsis punctulata</name>
    <dbReference type="NCBI Taxonomy" id="72032"/>
    <lineage>
        <taxon>Eukaryota</taxon>
        <taxon>Fungi</taxon>
        <taxon>Dikarya</taxon>
        <taxon>Ascomycota</taxon>
        <taxon>Pezizomycotina</taxon>
        <taxon>Sordariomycetes</taxon>
        <taxon>Hypocreomycetidae</taxon>
        <taxon>Microascales</taxon>
        <taxon>Ceratocystidaceae</taxon>
        <taxon>Thielaviopsis</taxon>
    </lineage>
</organism>
<dbReference type="OrthoDB" id="5230484at2759"/>
<dbReference type="InterPro" id="IPR056041">
    <property type="entry name" value="DUF7624"/>
</dbReference>
<feature type="compositionally biased region" description="Basic and acidic residues" evidence="1">
    <location>
        <begin position="194"/>
        <end position="203"/>
    </location>
</feature>
<feature type="compositionally biased region" description="Basic and acidic residues" evidence="1">
    <location>
        <begin position="140"/>
        <end position="156"/>
    </location>
</feature>
<proteinExistence type="predicted"/>
<sequence>MSLEVPLRSSAGGFVPVFPSNMSSTSSDRAVRHNGPIQRVSAHYNLMSPSDIVGPSPVTSTGTASTEIEDEEAEELHHSNANATEPPQLTMLETNIPDSVRRSANEESVSVIHAPQSFIAWSERGDTIQSETEPEAEESERDHDADVSVSSEDRHIPVSQMAQMSFGNPTPPPLTTNIKSSGFSLDGGTPLAQDLREFPETNRGRPGSTSSLEKIDEVDDGDDNTSHDQTLTMGGTGNEVDALSAALHECWTLCNTLANLSSIYRTQAFSGSATPDAHEKAWKCCWQLCQRLYKHRDEQAGSPSVRTTLDLCRDFCQSLFEIRVRLNDSADSILRVSFELNNHLFSAQDNRSLPDAFHERTLDFYVTMCHRLVKQRAEMTQDADRLLLSCWSLAEMLFTLRNKKANQAEASELIEMYGSTVQACWELCDIFREGWTAVRPDRSTPRPSQPSFFAPQPERFERSLLDRAESRASNRSKVSKRESVRSERHMLPPPPETPVTEFDETPASPDSDSPVQGPPNILVLGGSAKETSRAGRWSSSASNLSSFSQSTAKTSSTATTATQNDDPNIMRVKVLLLKVAMLAGFKRDAASDGKSGMANLQSFVKNLGNDAFGMMPKKKALFQNYKRLIMGDQTLPRSGMLPPRNKKVTATELAKAINLMIHRSSQYEFLRELYQDVFEFMPENASESGKNLSIVV</sequence>
<feature type="compositionally biased region" description="Polar residues" evidence="1">
    <location>
        <begin position="57"/>
        <end position="66"/>
    </location>
</feature>
<evidence type="ECO:0000256" key="1">
    <source>
        <dbReference type="SAM" id="MobiDB-lite"/>
    </source>
</evidence>
<protein>
    <recommendedName>
        <fullName evidence="2">DUF7624 domain-containing protein</fullName>
    </recommendedName>
</protein>
<evidence type="ECO:0000259" key="2">
    <source>
        <dbReference type="Pfam" id="PF24616"/>
    </source>
</evidence>
<feature type="region of interest" description="Disordered" evidence="1">
    <location>
        <begin position="48"/>
        <end position="90"/>
    </location>
</feature>
<accession>A0A0F4ZCC2</accession>
<comment type="caution">
    <text evidence="3">The sequence shown here is derived from an EMBL/GenBank/DDBJ whole genome shotgun (WGS) entry which is preliminary data.</text>
</comment>
<feature type="region of interest" description="Disordered" evidence="1">
    <location>
        <begin position="122"/>
        <end position="235"/>
    </location>
</feature>
<evidence type="ECO:0000313" key="3">
    <source>
        <dbReference type="EMBL" id="KKA28182.1"/>
    </source>
</evidence>
<feature type="compositionally biased region" description="Low complexity" evidence="1">
    <location>
        <begin position="538"/>
        <end position="562"/>
    </location>
</feature>
<dbReference type="Proteomes" id="UP000033483">
    <property type="component" value="Unassembled WGS sequence"/>
</dbReference>
<gene>
    <name evidence="3" type="ORF">TD95_004078</name>
</gene>
<reference evidence="3 4" key="1">
    <citation type="submission" date="2015-03" db="EMBL/GenBank/DDBJ databases">
        <authorList>
            <person name="Radwan O."/>
            <person name="Al-Naeli F.A."/>
            <person name="Rendon G.A."/>
            <person name="Fields C."/>
        </authorList>
    </citation>
    <scope>NUCLEOTIDE SEQUENCE [LARGE SCALE GENOMIC DNA]</scope>
    <source>
        <strain evidence="3">CR-DP1</strain>
    </source>
</reference>
<feature type="region of interest" description="Disordered" evidence="1">
    <location>
        <begin position="438"/>
        <end position="564"/>
    </location>
</feature>
<feature type="compositionally biased region" description="Polar residues" evidence="1">
    <location>
        <begin position="79"/>
        <end position="90"/>
    </location>
</feature>